<feature type="repeat" description="PPR" evidence="3">
    <location>
        <begin position="412"/>
        <end position="446"/>
    </location>
</feature>
<dbReference type="Pfam" id="PF01535">
    <property type="entry name" value="PPR"/>
    <property type="match status" value="1"/>
</dbReference>
<accession>A0A067LII9</accession>
<feature type="repeat" description="PPR" evidence="3">
    <location>
        <begin position="306"/>
        <end position="340"/>
    </location>
</feature>
<dbReference type="InterPro" id="IPR011990">
    <property type="entry name" value="TPR-like_helical_dom_sf"/>
</dbReference>
<gene>
    <name evidence="4" type="ORF">JCGZ_05526</name>
</gene>
<name>A0A067LII9_JATCU</name>
<dbReference type="NCBIfam" id="TIGR00756">
    <property type="entry name" value="PPR"/>
    <property type="match status" value="6"/>
</dbReference>
<dbReference type="Proteomes" id="UP000027138">
    <property type="component" value="Unassembled WGS sequence"/>
</dbReference>
<feature type="repeat" description="PPR" evidence="3">
    <location>
        <begin position="159"/>
        <end position="193"/>
    </location>
</feature>
<dbReference type="PANTHER" id="PTHR47933">
    <property type="entry name" value="PENTATRICOPEPTIDE REPEAT-CONTAINING PROTEIN 1, MITOCHONDRIAL"/>
    <property type="match status" value="1"/>
</dbReference>
<dbReference type="Pfam" id="PF13041">
    <property type="entry name" value="PPR_2"/>
    <property type="match status" value="2"/>
</dbReference>
<dbReference type="PANTHER" id="PTHR47933:SF11">
    <property type="entry name" value="PENTATRICOPEPTIDE REPEAT-CONTAINING PROTEIN 2"/>
    <property type="match status" value="1"/>
</dbReference>
<dbReference type="KEGG" id="jcu:105628099"/>
<evidence type="ECO:0000313" key="4">
    <source>
        <dbReference type="EMBL" id="KDP44059.1"/>
    </source>
</evidence>
<keyword evidence="2" id="KW-0677">Repeat</keyword>
<evidence type="ECO:0008006" key="6">
    <source>
        <dbReference type="Google" id="ProtNLM"/>
    </source>
</evidence>
<protein>
    <recommendedName>
        <fullName evidence="6">Pentacotripeptide-repeat region of PRORP domain-containing protein</fullName>
    </recommendedName>
</protein>
<sequence>MATSIVKHFFLSPPKPIKAYHLYSSASTPPSDQSHIVSTVVSLLIHHRSKSRWTNLRSLLYSTKTLTPIHFSQIALQLKSNPHLALRFFFFTLDNSSLCLHDLYSYSTIVHILSRARLKVQALSIIKSALVSRCLFDCNNAPVKFFEMLLKTYRQCDSAPFVFDLLIKSCLELKKIDGSIEIVRMLRSRGISPQIRTCNLLISCVAKCKGSCAGYGIFREIFGLRDGDSKVRLRPDVHSFNDLMMGFYRDGEMEMIEEVWNEMERFGCVPNLYSYNILMALFCGEGKMREAEKLWEEMRVKGLRLDVTAYNTIIGGFYKSGQIEKAEEFFKEMELGGVESNSVTFEHLINGYCKVGDVDSAILVYKDMLQKDFRPEASTIGMLIEGLCEKKRVSEALEIIRNAMRDVSFCPSRKSYELLIKRLCEDGQMEEALKLQAKMAGKGFEPDLKIYDAFIEGYKKLGNDQMAATLIMEMSRTQK</sequence>
<feature type="repeat" description="PPR" evidence="3">
    <location>
        <begin position="271"/>
        <end position="305"/>
    </location>
</feature>
<dbReference type="PROSITE" id="PS51375">
    <property type="entry name" value="PPR"/>
    <property type="match status" value="7"/>
</dbReference>
<evidence type="ECO:0000256" key="3">
    <source>
        <dbReference type="PROSITE-ProRule" id="PRU00708"/>
    </source>
</evidence>
<dbReference type="InterPro" id="IPR051240">
    <property type="entry name" value="Mito_RNA-Proc/Resp"/>
</dbReference>
<dbReference type="OrthoDB" id="185373at2759"/>
<dbReference type="InterPro" id="IPR002885">
    <property type="entry name" value="PPR_rpt"/>
</dbReference>
<evidence type="ECO:0000313" key="5">
    <source>
        <dbReference type="Proteomes" id="UP000027138"/>
    </source>
</evidence>
<dbReference type="AlphaFoldDB" id="A0A067LII9"/>
<dbReference type="EMBL" id="KK914256">
    <property type="protein sequence ID" value="KDP44059.1"/>
    <property type="molecule type" value="Genomic_DNA"/>
</dbReference>
<organism evidence="4 5">
    <name type="scientific">Jatropha curcas</name>
    <name type="common">Barbados nut</name>
    <dbReference type="NCBI Taxonomy" id="180498"/>
    <lineage>
        <taxon>Eukaryota</taxon>
        <taxon>Viridiplantae</taxon>
        <taxon>Streptophyta</taxon>
        <taxon>Embryophyta</taxon>
        <taxon>Tracheophyta</taxon>
        <taxon>Spermatophyta</taxon>
        <taxon>Magnoliopsida</taxon>
        <taxon>eudicotyledons</taxon>
        <taxon>Gunneridae</taxon>
        <taxon>Pentapetalae</taxon>
        <taxon>rosids</taxon>
        <taxon>fabids</taxon>
        <taxon>Malpighiales</taxon>
        <taxon>Euphorbiaceae</taxon>
        <taxon>Crotonoideae</taxon>
        <taxon>Jatropheae</taxon>
        <taxon>Jatropha</taxon>
    </lineage>
</organism>
<evidence type="ECO:0000256" key="1">
    <source>
        <dbReference type="ARBA" id="ARBA00007626"/>
    </source>
</evidence>
<keyword evidence="5" id="KW-1185">Reference proteome</keyword>
<feature type="repeat" description="PPR" evidence="3">
    <location>
        <begin position="341"/>
        <end position="375"/>
    </location>
</feature>
<proteinExistence type="inferred from homology"/>
<feature type="repeat" description="PPR" evidence="3">
    <location>
        <begin position="376"/>
        <end position="411"/>
    </location>
</feature>
<feature type="repeat" description="PPR" evidence="3">
    <location>
        <begin position="236"/>
        <end position="270"/>
    </location>
</feature>
<reference evidence="4 5" key="1">
    <citation type="journal article" date="2014" name="PLoS ONE">
        <title>Global Analysis of Gene Expression Profiles in Physic Nut (Jatropha curcas L.) Seedlings Exposed to Salt Stress.</title>
        <authorList>
            <person name="Zhang L."/>
            <person name="Zhang C."/>
            <person name="Wu P."/>
            <person name="Chen Y."/>
            <person name="Li M."/>
            <person name="Jiang H."/>
            <person name="Wu G."/>
        </authorList>
    </citation>
    <scope>NUCLEOTIDE SEQUENCE [LARGE SCALE GENOMIC DNA]</scope>
    <source>
        <strain evidence="5">cv. GZQX0401</strain>
        <tissue evidence="4">Young leaves</tissue>
    </source>
</reference>
<evidence type="ECO:0000256" key="2">
    <source>
        <dbReference type="ARBA" id="ARBA00022737"/>
    </source>
</evidence>
<dbReference type="GO" id="GO:0003729">
    <property type="term" value="F:mRNA binding"/>
    <property type="evidence" value="ECO:0007669"/>
    <property type="project" value="TreeGrafter"/>
</dbReference>
<dbReference type="Gene3D" id="1.25.40.10">
    <property type="entry name" value="Tetratricopeptide repeat domain"/>
    <property type="match status" value="4"/>
</dbReference>
<comment type="similarity">
    <text evidence="1">Belongs to the PPR family. P subfamily.</text>
</comment>